<dbReference type="Gene3D" id="3.10.10.10">
    <property type="entry name" value="HIV Type 1 Reverse Transcriptase, subunit A, domain 1"/>
    <property type="match status" value="1"/>
</dbReference>
<dbReference type="Proteomes" id="UP001151760">
    <property type="component" value="Unassembled WGS sequence"/>
</dbReference>
<name>A0ABQ5D6B4_9ASTR</name>
<dbReference type="InterPro" id="IPR043502">
    <property type="entry name" value="DNA/RNA_pol_sf"/>
</dbReference>
<organism evidence="2 3">
    <name type="scientific">Tanacetum coccineum</name>
    <dbReference type="NCBI Taxonomy" id="301880"/>
    <lineage>
        <taxon>Eukaryota</taxon>
        <taxon>Viridiplantae</taxon>
        <taxon>Streptophyta</taxon>
        <taxon>Embryophyta</taxon>
        <taxon>Tracheophyta</taxon>
        <taxon>Spermatophyta</taxon>
        <taxon>Magnoliopsida</taxon>
        <taxon>eudicotyledons</taxon>
        <taxon>Gunneridae</taxon>
        <taxon>Pentapetalae</taxon>
        <taxon>asterids</taxon>
        <taxon>campanulids</taxon>
        <taxon>Asterales</taxon>
        <taxon>Asteraceae</taxon>
        <taxon>Asteroideae</taxon>
        <taxon>Anthemideae</taxon>
        <taxon>Anthemidinae</taxon>
        <taxon>Tanacetum</taxon>
    </lineage>
</organism>
<evidence type="ECO:0000259" key="1">
    <source>
        <dbReference type="PROSITE" id="PS50994"/>
    </source>
</evidence>
<dbReference type="SUPFAM" id="SSF56672">
    <property type="entry name" value="DNA/RNA polymerases"/>
    <property type="match status" value="1"/>
</dbReference>
<reference evidence="2" key="2">
    <citation type="submission" date="2022-01" db="EMBL/GenBank/DDBJ databases">
        <authorList>
            <person name="Yamashiro T."/>
            <person name="Shiraishi A."/>
            <person name="Satake H."/>
            <person name="Nakayama K."/>
        </authorList>
    </citation>
    <scope>NUCLEOTIDE SEQUENCE</scope>
</reference>
<comment type="caution">
    <text evidence="2">The sequence shown here is derived from an EMBL/GenBank/DDBJ whole genome shotgun (WGS) entry which is preliminary data.</text>
</comment>
<proteinExistence type="predicted"/>
<keyword evidence="3" id="KW-1185">Reference proteome</keyword>
<dbReference type="PANTHER" id="PTHR35046">
    <property type="entry name" value="ZINC KNUCKLE (CCHC-TYPE) FAMILY PROTEIN"/>
    <property type="match status" value="1"/>
</dbReference>
<accession>A0ABQ5D6B4</accession>
<sequence>MVLSSIGKACFCKWKSQPFNQGLVNHQNKFTHPHPKRNFVPTVVVTKLGQVPVNIAKKSSSRAAASISTTRPVNTVAPKSKVNDASPIKYSYFKAHSPIRRDFNQKLAAKTNNLNGKVKTARVNNVTTAGSKAEVNVAVGNGEIEGNPQYALHDQGIFDSGCSRHMTGTSPYLKIIKTLMVDLLHLQEVLKEELKFNLFSISQMCDKKNGVLFTETECLVLSPDFKLLDESQVLLKVPRQNNMYSFDLKNIVPSGGCIIVISHEFGDTLLTIARVVNYDELNTSDHKESTDADSTSILEEDTCMGSLYQSCSMRTHRCDGGGEAKHSLSSHEHTLVTRSSDILWRQEIEKHAKDLTSFSPFPTATLTSAFDPAVVTLLSLAVLTFPLRLLVLAANFWLKSLLMGLVVLIDAAALEELFLAILTGHKKQSPWDEDDEDDFFFDHGSSTSIDEKISMFVQQHKPTDIVQEKDEGDEDEGRRIAMVPPKVTPQLPKPEVKVEEKIAMVSSKYEGFRVDAKRKSIKDKVRREKVFEVDEALNIENSRASSFQVRGINVDETKVNATRDWSSLKILPEVRNNKVADAFQEEYELQCVEPLDGRRNKLHMSFNELYVRQSYENLVSKVLVKPFKLPTEPYPNPYQIGWIKKGRHLIKTSRKHQETECINPNESISEQDLSDGYTDALPTIRKYQHQIDLIPGVSLPNLPHYKMSPKESKFLSEKIKELLKKGHIQESISPCTVPTLLTPKKDDMSKALVKAFKLLTEPHPSPYQIGWLKKGPTLKVNGIFKVSLAIRKHYNELVTCDVVDIEACHVLLGRSWQHDMDATHQGVVSPKTKLETKTLVTLVASPKEFQAERKQTRFSFALVVNGVKYVMENAIPVPQLKRDIGAFAKRYVACQERKGKAQNTDLYMPFPIPKSPWVDVSMDFVLGLPRTQRGVNSMFVVVDRYSKMAHFIPCKKTSDAAHIARLFFQQVVGLHGVPKSITSDRDSKFLTHFWLTLWRRLGTSLNFSSTAHPQTNGQTEVVNRTLRNMIRCLCGKKHKLWDVLLAQAEFAYNSLVHSSMGYSPFEVVYKSSPRHVVDLVDGSRSSSYS</sequence>
<protein>
    <submittedName>
        <fullName evidence="2">Transposon ty3-I gag-pol polyprotein</fullName>
    </submittedName>
</protein>
<evidence type="ECO:0000313" key="3">
    <source>
        <dbReference type="Proteomes" id="UP001151760"/>
    </source>
</evidence>
<dbReference type="SUPFAM" id="SSF53098">
    <property type="entry name" value="Ribonuclease H-like"/>
    <property type="match status" value="1"/>
</dbReference>
<dbReference type="PROSITE" id="PS50994">
    <property type="entry name" value="INTEGRASE"/>
    <property type="match status" value="1"/>
</dbReference>
<dbReference type="PANTHER" id="PTHR35046:SF9">
    <property type="entry name" value="RNA-DIRECTED DNA POLYMERASE"/>
    <property type="match status" value="1"/>
</dbReference>
<feature type="domain" description="Integrase catalytic" evidence="1">
    <location>
        <begin position="912"/>
        <end position="1072"/>
    </location>
</feature>
<dbReference type="InterPro" id="IPR012337">
    <property type="entry name" value="RNaseH-like_sf"/>
</dbReference>
<dbReference type="InterPro" id="IPR036397">
    <property type="entry name" value="RNaseH_sf"/>
</dbReference>
<reference evidence="2" key="1">
    <citation type="journal article" date="2022" name="Int. J. Mol. Sci.">
        <title>Draft Genome of Tanacetum Coccineum: Genomic Comparison of Closely Related Tanacetum-Family Plants.</title>
        <authorList>
            <person name="Yamashiro T."/>
            <person name="Shiraishi A."/>
            <person name="Nakayama K."/>
            <person name="Satake H."/>
        </authorList>
    </citation>
    <scope>NUCLEOTIDE SEQUENCE</scope>
</reference>
<gene>
    <name evidence="2" type="ORF">Tco_0924185</name>
</gene>
<dbReference type="CDD" id="cd00303">
    <property type="entry name" value="retropepsin_like"/>
    <property type="match status" value="1"/>
</dbReference>
<evidence type="ECO:0000313" key="2">
    <source>
        <dbReference type="EMBL" id="GJT33766.1"/>
    </source>
</evidence>
<dbReference type="InterPro" id="IPR001584">
    <property type="entry name" value="Integrase_cat-core"/>
</dbReference>
<dbReference type="EMBL" id="BQNB010014906">
    <property type="protein sequence ID" value="GJT33766.1"/>
    <property type="molecule type" value="Genomic_DNA"/>
</dbReference>
<dbReference type="Gene3D" id="3.30.420.10">
    <property type="entry name" value="Ribonuclease H-like superfamily/Ribonuclease H"/>
    <property type="match status" value="1"/>
</dbReference>